<keyword evidence="8 12" id="KW-0472">Membrane</keyword>
<feature type="compositionally biased region" description="Polar residues" evidence="11">
    <location>
        <begin position="173"/>
        <end position="190"/>
    </location>
</feature>
<feature type="compositionally biased region" description="Low complexity" evidence="11">
    <location>
        <begin position="39"/>
        <end position="56"/>
    </location>
</feature>
<dbReference type="GO" id="GO:0030170">
    <property type="term" value="F:pyridoxal phosphate binding"/>
    <property type="evidence" value="ECO:0007669"/>
    <property type="project" value="InterPro"/>
</dbReference>
<comment type="similarity">
    <text evidence="2">Belongs to the glycosyltransferase 48 family.</text>
</comment>
<feature type="transmembrane region" description="Helical" evidence="12">
    <location>
        <begin position="625"/>
        <end position="650"/>
    </location>
</feature>
<dbReference type="InterPro" id="IPR056261">
    <property type="entry name" value="FKS1-like_dom2"/>
</dbReference>
<reference evidence="14" key="2">
    <citation type="submission" date="2023-06" db="EMBL/GenBank/DDBJ databases">
        <authorList>
            <consortium name="Lawrence Berkeley National Laboratory"/>
            <person name="Haridas S."/>
            <person name="Hensen N."/>
            <person name="Bonometti L."/>
            <person name="Westerberg I."/>
            <person name="Brannstrom I.O."/>
            <person name="Guillou S."/>
            <person name="Cros-Aarteil S."/>
            <person name="Calhoun S."/>
            <person name="Kuo A."/>
            <person name="Mondo S."/>
            <person name="Pangilinan J."/>
            <person name="Riley R."/>
            <person name="LaButti K."/>
            <person name="Andreopoulos B."/>
            <person name="Lipzen A."/>
            <person name="Chen C."/>
            <person name="Yanf M."/>
            <person name="Daum C."/>
            <person name="Ng V."/>
            <person name="Clum A."/>
            <person name="Steindorff A."/>
            <person name="Ohm R."/>
            <person name="Martin F."/>
            <person name="Silar P."/>
            <person name="Natvig D."/>
            <person name="Lalanne C."/>
            <person name="Gautier V."/>
            <person name="Ament-velasquez S.L."/>
            <person name="Kruys A."/>
            <person name="Hutchinson M.I."/>
            <person name="Powell A.J."/>
            <person name="Barry K."/>
            <person name="Miller A.N."/>
            <person name="Grigoriev I.V."/>
            <person name="Debuchy R."/>
            <person name="Gladieux P."/>
            <person name="Thoren M.H."/>
            <person name="Johannesson H."/>
        </authorList>
    </citation>
    <scope>NUCLEOTIDE SEQUENCE</scope>
    <source>
        <strain evidence="14">CBS 232.78</strain>
    </source>
</reference>
<dbReference type="Pfam" id="PF00155">
    <property type="entry name" value="Aminotran_1_2"/>
    <property type="match status" value="1"/>
</dbReference>
<keyword evidence="5" id="KW-0808">Transferase</keyword>
<feature type="region of interest" description="Disordered" evidence="11">
    <location>
        <begin position="1"/>
        <end position="134"/>
    </location>
</feature>
<dbReference type="Proteomes" id="UP001285441">
    <property type="component" value="Unassembled WGS sequence"/>
</dbReference>
<comment type="subcellular location">
    <subcellularLocation>
        <location evidence="1">Membrane</location>
        <topology evidence="1">Multi-pass membrane protein</topology>
    </subcellularLocation>
</comment>
<evidence type="ECO:0000256" key="5">
    <source>
        <dbReference type="ARBA" id="ARBA00022679"/>
    </source>
</evidence>
<keyword evidence="4" id="KW-0328">Glycosyltransferase</keyword>
<dbReference type="InterPro" id="IPR003440">
    <property type="entry name" value="Glyco_trans_48_dom"/>
</dbReference>
<dbReference type="FunFam" id="3.40.640.10:FF:000059">
    <property type="entry name" value="Serine palmitoyl CoA transferase subunit LcbA"/>
    <property type="match status" value="1"/>
</dbReference>
<feature type="compositionally biased region" description="Low complexity" evidence="11">
    <location>
        <begin position="98"/>
        <end position="122"/>
    </location>
</feature>
<comment type="catalytic activity">
    <reaction evidence="10">
        <text>[(1-&gt;3)-beta-D-glucosyl](n) + UDP-alpha-D-glucose = [(1-&gt;3)-beta-D-glucosyl](n+1) + UDP + H(+)</text>
        <dbReference type="Rhea" id="RHEA:21476"/>
        <dbReference type="Rhea" id="RHEA-COMP:11146"/>
        <dbReference type="Rhea" id="RHEA-COMP:14303"/>
        <dbReference type="ChEBI" id="CHEBI:15378"/>
        <dbReference type="ChEBI" id="CHEBI:37671"/>
        <dbReference type="ChEBI" id="CHEBI:58223"/>
        <dbReference type="ChEBI" id="CHEBI:58885"/>
        <dbReference type="EC" id="2.4.1.34"/>
    </reaction>
</comment>
<dbReference type="PANTHER" id="PTHR12741:SF48">
    <property type="entry name" value="1,3-BETA-GLUCAN SYNTHASE COMPONENT FKS1-RELATED"/>
    <property type="match status" value="1"/>
</dbReference>
<sequence length="2524" mass="285191">MSGYQPGQGPPPQGQPPAHAPGHADYDDGYGAHPAGHTDSYYQDDQQYYDNNSGYDANGQPLHPEGYYDESGYYNPDPNNPYQQDGGYYEGQERYQDDYYNNDGYYDPAYDQAGPAAGPARRGGSEDDSETFSDFTMRSDMARAADMDYYGRGDERVNSYGEGQGGARGYRPPSSQISYGGNRSSGASTPNYGMDYGNVLPAGQRSREPYPAWTSDAQIPLSKEEVEDIFLDLTAKFGFQRDSMRNMYDHFMTLLDSRASRMAPNQALLSLHADYIGGDNANYRKWYFAAHLDLDDAVGFANMKGRKMSRKSKKAKKAAAAAQPVELDDLEGDDSLEAAEYRWKTRMNRMSQHDRVRQLALYLLCWGEANQVRFMPECLCFIFKCADDYLNSPACQSLVEPVDEFTFLNNVITPLYQYCRDQGYEILNGVYVRRERDHNQIIGYDDCNQLFWYPEGIERIVLQDKSKLVDVPPAERYLKLKDVNWKKVFFKTYKETRSWFHLLVNFNRIWVIHITMFWFYTAFSAPTLITPNYEQQVNNQPANSAVWSICGFGGAIASLIQIFATLAEWAYVPRKWAGAQHLTKRLLFLIVVFIINVAPGVYVFMPSGKTVADFEAKQRTPVALALGIVQFFIAVATFLFFSIMPLGGLFGSYLTKNSRKFVASQTFTASYPRLRGNDMAMSFGLWLIVFGAKFGESYLYLALSIRDPIRYLQTMDTSSCLGDSIVGNNLCKYQPQITMGLLIFTDMIFFFLDTYLWYVLVNAAFSIARSFYLGSSIWTPWRNIFSRLPKRIYSKVLATTDMEIKYKPKVLISQIWNAIVISMYREHLLAIDHVQKLLYHQVPSEQEGKRTLRAPTFFVSQEDHSFKTEFFPTHSEAERRISFFAQSLSTPIPEPLPVDNMPTFTVLIPHYSEKILLSLREIIREDEPYSRVTLLEYLKQLHPHEWDCFVKDTKILADETSQFNGELEKNEKDTAKSKIDDLPFYCIGFKSSAPEYTLRTRIWASLRFQTLYRTVSGFMNYSRAIKLLYRVENPEVVQMFGGNSEKLERELERMARRKFKLVVSMQRYAKFKKEEMENAEFLLRAYPDLQIAYLDEEPPVAEGEEPRLYSALIDGHSEIMENGMRRPKFRIQLSGNPILGDGKSDNQNHSLIFYRGEYIQLIDANQDNYLEECLKIRSVLAEFEEMKTDNVSPYTPGVKNVVHAPVAILGAREYIFSENIGILGDVAAGKEQTFGTLFARTLAQIGGKLHYGHPDFLNGIFMTTRGGVSKAQKGLHLNEDIYAGMNALLRGGRIKHCEYYQCGKGRDLGFGSILNFTTKIGTGMGEQMLSREYYYLGTQLPLDRFLSFYYAHPGFHINNMFIMLSVQLFMIVLVNIGVLRNQTIPCDYNRDKPISDSLFPTGCANTDALTDWIYRCILSIFFVFFLSFVPLLVQELTERGFWRAATRFLKQFCSFSPFFEVFVCQIYANSVQTDLSFGGARYIGTGRGFATARIPFGVLYSRFAGPSIYFGSRMLMMLLFASITVWQAAIVYFWITLLALLVSPFLYNPHQFAWNDFFIDYRDFLRWMSRGNSRSHASSWISFCRLSRTRITGYKRKALGDPSSKMSADVPRAAITNMFFGEIIAPLLLVAVTLIPYLFINAQTGVNANNNPNNKNDIKPSASLIRVAIVAFAPLAVNAGVLAMFFAMACCMGPLLSMCCKKFGSVLAAISHAIAVIILLVMFEVMFFLEGFHFIPTLLGMITVVALQRFVLKLIISLALTREFKGDQSNIAFWTGKWYSMGWHSVSQPAREYLCKITELSMFAADFVLGHIILFMMLPVILIPQIDKLHSMMLFWLRPSRQIRPPIYSMKQSKLRRRRVFRFAVLYFAMLTLFLAMIVGPIVAGKEINSGLGSFKIPMNLQQPYLNNDDTRGRTETGPGSNGYSGTWTKSAGVAAAVTSAAKGGKSGRAGGMVDSVLLERWDVPLASGTFPKDPNLRGAHLDIDTKAINCVTSNPHTQQNESIMDLQEVQSQLTEWLNEAATAFQKVPGSAVLIRYVRSSYQNDPVRSAIELVLVIFFIRYLLAPSYSTSKQNFIKLTEDEIDELVEEWVPEPLVAPQTALEEAEMERLPVLVGPTGPKSKLANGRTVTNLASYNFYNLNANDQIKEKAIQTLRIYGVGPCGPPQFYGTQDVHMKTEADIASYLGTEGCIVYAHAFSTISSVIPAFCKRGDIIVADRAVNYSIRKGLEISRSNIKWYNHNDLDDLERVMRKVVQEQAGKKLTRRFIVTEALFEAIGDRNDLPRLIALKEKYKFRIILDETWSFGVLGRTGRGLTEAQNVDPTQVDMIVGSLAGPLCAGGGFCAGAKDVVEHQRLTGAAYTFSAALPAMLAITASESLNVLQSNPEILLQCRENIRLMKAQLDPRSDWVMCTSAPENPVMIMVMKPDVVKARRLAIEDQERLLQECADESLANGVLITRLKGLPVTTNTTLKDGQWTVQPALKICITSGLSKKDIEKAGVSIRHAITKVMTRKTNNKLGLPGSL</sequence>
<feature type="compositionally biased region" description="Pro residues" evidence="11">
    <location>
        <begin position="8"/>
        <end position="19"/>
    </location>
</feature>
<feature type="region of interest" description="Disordered" evidence="11">
    <location>
        <begin position="1906"/>
        <end position="1925"/>
    </location>
</feature>
<protein>
    <recommendedName>
        <fullName evidence="3">1,3-beta-glucan synthase</fullName>
        <ecNumber evidence="3">2.4.1.34</ecNumber>
    </recommendedName>
    <alternativeName>
        <fullName evidence="9">1,3-beta-D-glucan-UDP glucosyltransferase</fullName>
    </alternativeName>
</protein>
<keyword evidence="7 12" id="KW-1133">Transmembrane helix</keyword>
<dbReference type="EMBL" id="JAULSW010000004">
    <property type="protein sequence ID" value="KAK3385094.1"/>
    <property type="molecule type" value="Genomic_DNA"/>
</dbReference>
<dbReference type="GO" id="GO:0000148">
    <property type="term" value="C:1,3-beta-D-glucan synthase complex"/>
    <property type="evidence" value="ECO:0007669"/>
    <property type="project" value="InterPro"/>
</dbReference>
<evidence type="ECO:0000313" key="15">
    <source>
        <dbReference type="Proteomes" id="UP001285441"/>
    </source>
</evidence>
<evidence type="ECO:0000256" key="6">
    <source>
        <dbReference type="ARBA" id="ARBA00022692"/>
    </source>
</evidence>
<gene>
    <name evidence="14" type="ORF">B0H63DRAFT_449178</name>
</gene>
<evidence type="ECO:0000256" key="3">
    <source>
        <dbReference type="ARBA" id="ARBA00012589"/>
    </source>
</evidence>
<dbReference type="GO" id="GO:0003843">
    <property type="term" value="F:1,3-beta-D-glucan synthase activity"/>
    <property type="evidence" value="ECO:0007669"/>
    <property type="project" value="UniProtKB-EC"/>
</dbReference>
<evidence type="ECO:0000256" key="4">
    <source>
        <dbReference type="ARBA" id="ARBA00022676"/>
    </source>
</evidence>
<evidence type="ECO:0000256" key="7">
    <source>
        <dbReference type="ARBA" id="ARBA00022989"/>
    </source>
</evidence>
<name>A0AAE0NPB6_9PEZI</name>
<evidence type="ECO:0000256" key="1">
    <source>
        <dbReference type="ARBA" id="ARBA00004141"/>
    </source>
</evidence>
<dbReference type="Gene3D" id="3.90.1150.10">
    <property type="entry name" value="Aspartate Aminotransferase, domain 1"/>
    <property type="match status" value="1"/>
</dbReference>
<feature type="domain" description="1,3-beta-glucan synthase component FKS1-like" evidence="13">
    <location>
        <begin position="353"/>
        <end position="465"/>
    </location>
</feature>
<keyword evidence="15" id="KW-1185">Reference proteome</keyword>
<feature type="transmembrane region" description="Helical" evidence="12">
    <location>
        <begin position="545"/>
        <end position="566"/>
    </location>
</feature>
<proteinExistence type="inferred from homology"/>
<comment type="caution">
    <text evidence="14">The sequence shown here is derived from an EMBL/GenBank/DDBJ whole genome shotgun (WGS) entry which is preliminary data.</text>
</comment>
<dbReference type="InterPro" id="IPR015422">
    <property type="entry name" value="PyrdxlP-dep_Trfase_small"/>
</dbReference>
<reference evidence="14" key="1">
    <citation type="journal article" date="2023" name="Mol. Phylogenet. Evol.">
        <title>Genome-scale phylogeny and comparative genomics of the fungal order Sordariales.</title>
        <authorList>
            <person name="Hensen N."/>
            <person name="Bonometti L."/>
            <person name="Westerberg I."/>
            <person name="Brannstrom I.O."/>
            <person name="Guillou S."/>
            <person name="Cros-Aarteil S."/>
            <person name="Calhoun S."/>
            <person name="Haridas S."/>
            <person name="Kuo A."/>
            <person name="Mondo S."/>
            <person name="Pangilinan J."/>
            <person name="Riley R."/>
            <person name="LaButti K."/>
            <person name="Andreopoulos B."/>
            <person name="Lipzen A."/>
            <person name="Chen C."/>
            <person name="Yan M."/>
            <person name="Daum C."/>
            <person name="Ng V."/>
            <person name="Clum A."/>
            <person name="Steindorff A."/>
            <person name="Ohm R.A."/>
            <person name="Martin F."/>
            <person name="Silar P."/>
            <person name="Natvig D.O."/>
            <person name="Lalanne C."/>
            <person name="Gautier V."/>
            <person name="Ament-Velasquez S.L."/>
            <person name="Kruys A."/>
            <person name="Hutchinson M.I."/>
            <person name="Powell A.J."/>
            <person name="Barry K."/>
            <person name="Miller A.N."/>
            <person name="Grigoriev I.V."/>
            <person name="Debuchy R."/>
            <person name="Gladieux P."/>
            <person name="Hiltunen Thoren M."/>
            <person name="Johannesson H."/>
        </authorList>
    </citation>
    <scope>NUCLEOTIDE SEQUENCE</scope>
    <source>
        <strain evidence="14">CBS 232.78</strain>
    </source>
</reference>
<dbReference type="GO" id="GO:0051278">
    <property type="term" value="P:fungal-type cell wall polysaccharide biosynthetic process"/>
    <property type="evidence" value="ECO:0007669"/>
    <property type="project" value="TreeGrafter"/>
</dbReference>
<evidence type="ECO:0000256" key="12">
    <source>
        <dbReference type="SAM" id="Phobius"/>
    </source>
</evidence>
<accession>A0AAE0NPB6</accession>
<evidence type="ECO:0000256" key="10">
    <source>
        <dbReference type="ARBA" id="ARBA00047777"/>
    </source>
</evidence>
<feature type="transmembrane region" description="Helical" evidence="12">
    <location>
        <begin position="683"/>
        <end position="703"/>
    </location>
</feature>
<feature type="transmembrane region" description="Helical" evidence="12">
    <location>
        <begin position="1802"/>
        <end position="1823"/>
    </location>
</feature>
<dbReference type="GO" id="GO:0005886">
    <property type="term" value="C:plasma membrane"/>
    <property type="evidence" value="ECO:0007669"/>
    <property type="project" value="TreeGrafter"/>
</dbReference>
<dbReference type="EC" id="2.4.1.34" evidence="3"/>
<dbReference type="SUPFAM" id="SSF53383">
    <property type="entry name" value="PLP-dependent transferases"/>
    <property type="match status" value="1"/>
</dbReference>
<feature type="transmembrane region" description="Helical" evidence="12">
    <location>
        <begin position="1706"/>
        <end position="1729"/>
    </location>
</feature>
<feature type="transmembrane region" description="Helical" evidence="12">
    <location>
        <begin position="1663"/>
        <end position="1686"/>
    </location>
</feature>
<dbReference type="InterPro" id="IPR015421">
    <property type="entry name" value="PyrdxlP-dep_Trfase_major"/>
</dbReference>
<dbReference type="Pfam" id="PF14288">
    <property type="entry name" value="FKS1_dom1"/>
    <property type="match status" value="1"/>
</dbReference>
<feature type="transmembrane region" description="Helical" evidence="12">
    <location>
        <begin position="1412"/>
        <end position="1433"/>
    </location>
</feature>
<dbReference type="SMART" id="SM01205">
    <property type="entry name" value="FKS1_dom1"/>
    <property type="match status" value="1"/>
</dbReference>
<dbReference type="Pfam" id="PF23605">
    <property type="entry name" value="FKS1_dom2"/>
    <property type="match status" value="1"/>
</dbReference>
<dbReference type="GO" id="GO:0006075">
    <property type="term" value="P:(1-&gt;3)-beta-D-glucan biosynthetic process"/>
    <property type="evidence" value="ECO:0007669"/>
    <property type="project" value="InterPro"/>
</dbReference>
<dbReference type="InterPro" id="IPR004839">
    <property type="entry name" value="Aminotransferase_I/II_large"/>
</dbReference>
<feature type="transmembrane region" description="Helical" evidence="12">
    <location>
        <begin position="1518"/>
        <end position="1547"/>
    </location>
</feature>
<dbReference type="Gene3D" id="3.40.640.10">
    <property type="entry name" value="Type I PLP-dependent aspartate aminotransferase-like (Major domain)"/>
    <property type="match status" value="1"/>
</dbReference>
<dbReference type="Pfam" id="PF02364">
    <property type="entry name" value="Glucan_synthase"/>
    <property type="match status" value="1"/>
</dbReference>
<evidence type="ECO:0000256" key="9">
    <source>
        <dbReference type="ARBA" id="ARBA00031935"/>
    </source>
</evidence>
<organism evidence="14 15">
    <name type="scientific">Podospora didyma</name>
    <dbReference type="NCBI Taxonomy" id="330526"/>
    <lineage>
        <taxon>Eukaryota</taxon>
        <taxon>Fungi</taxon>
        <taxon>Dikarya</taxon>
        <taxon>Ascomycota</taxon>
        <taxon>Pezizomycotina</taxon>
        <taxon>Sordariomycetes</taxon>
        <taxon>Sordariomycetidae</taxon>
        <taxon>Sordariales</taxon>
        <taxon>Podosporaceae</taxon>
        <taxon>Podospora</taxon>
    </lineage>
</organism>
<feature type="transmembrane region" description="Helical" evidence="12">
    <location>
        <begin position="586"/>
        <end position="605"/>
    </location>
</feature>
<evidence type="ECO:0000256" key="2">
    <source>
        <dbReference type="ARBA" id="ARBA00009040"/>
    </source>
</evidence>
<feature type="transmembrane region" description="Helical" evidence="12">
    <location>
        <begin position="1360"/>
        <end position="1379"/>
    </location>
</feature>
<feature type="transmembrane region" description="Helical" evidence="12">
    <location>
        <begin position="499"/>
        <end position="525"/>
    </location>
</feature>
<feature type="transmembrane region" description="Helical" evidence="12">
    <location>
        <begin position="1860"/>
        <end position="1884"/>
    </location>
</feature>
<dbReference type="InterPro" id="IPR015424">
    <property type="entry name" value="PyrdxlP-dep_Trfase"/>
</dbReference>
<feature type="transmembrane region" description="Helical" evidence="12">
    <location>
        <begin position="1623"/>
        <end position="1642"/>
    </location>
</feature>
<evidence type="ECO:0000256" key="8">
    <source>
        <dbReference type="ARBA" id="ARBA00023136"/>
    </source>
</evidence>
<dbReference type="InterPro" id="IPR026899">
    <property type="entry name" value="FKS1-like_dom1"/>
</dbReference>
<keyword evidence="6 12" id="KW-0812">Transmembrane</keyword>
<evidence type="ECO:0000259" key="13">
    <source>
        <dbReference type="SMART" id="SM01205"/>
    </source>
</evidence>
<feature type="transmembrane region" description="Helical" evidence="12">
    <location>
        <begin position="1738"/>
        <end position="1760"/>
    </location>
</feature>
<feature type="region of interest" description="Disordered" evidence="11">
    <location>
        <begin position="161"/>
        <end position="190"/>
    </location>
</feature>
<evidence type="ECO:0000313" key="14">
    <source>
        <dbReference type="EMBL" id="KAK3385094.1"/>
    </source>
</evidence>
<dbReference type="PANTHER" id="PTHR12741">
    <property type="entry name" value="LYST-INTERACTING PROTEIN LIP5 DOPAMINE RESPONSIVE PROTEIN DRG-1"/>
    <property type="match status" value="1"/>
</dbReference>
<evidence type="ECO:0000256" key="11">
    <source>
        <dbReference type="SAM" id="MobiDB-lite"/>
    </source>
</evidence>